<dbReference type="CDD" id="cd14473">
    <property type="entry name" value="FERM_B-lobe"/>
    <property type="match status" value="1"/>
</dbReference>
<comment type="subcellular location">
    <subcellularLocation>
        <location evidence="1">Cytoplasm</location>
        <location evidence="1">Cytoskeleton</location>
    </subcellularLocation>
</comment>
<dbReference type="CDD" id="cd13189">
    <property type="entry name" value="FERM_C_PTPN4_PTPN3_like"/>
    <property type="match status" value="1"/>
</dbReference>
<dbReference type="PROSITE" id="PS50057">
    <property type="entry name" value="FERM_3"/>
    <property type="match status" value="1"/>
</dbReference>
<evidence type="ECO:0000256" key="1">
    <source>
        <dbReference type="ARBA" id="ARBA00004245"/>
    </source>
</evidence>
<evidence type="ECO:0000256" key="3">
    <source>
        <dbReference type="ARBA" id="ARBA00013064"/>
    </source>
</evidence>
<dbReference type="SMART" id="SM01196">
    <property type="entry name" value="FERM_C"/>
    <property type="match status" value="1"/>
</dbReference>
<dbReference type="CDD" id="cd14541">
    <property type="entry name" value="PTPc-N3_4"/>
    <property type="match status" value="1"/>
</dbReference>
<dbReference type="SUPFAM" id="SSF50729">
    <property type="entry name" value="PH domain-like"/>
    <property type="match status" value="1"/>
</dbReference>
<evidence type="ECO:0000256" key="6">
    <source>
        <dbReference type="ARBA" id="ARBA00022801"/>
    </source>
</evidence>
<dbReference type="PROSITE" id="PS00661">
    <property type="entry name" value="FERM_2"/>
    <property type="match status" value="1"/>
</dbReference>
<dbReference type="FunFam" id="2.30.42.10:FF:000045">
    <property type="entry name" value="Tyrosine-protein phosphatase non-receptor type"/>
    <property type="match status" value="1"/>
</dbReference>
<dbReference type="InterPro" id="IPR012151">
    <property type="entry name" value="Tyr_Pase_non-rcpt_typ-3/4"/>
</dbReference>
<dbReference type="PRINTS" id="PR00935">
    <property type="entry name" value="BAND41"/>
</dbReference>
<comment type="caution">
    <text evidence="16">The sequence shown here is derived from an EMBL/GenBank/DDBJ whole genome shotgun (WGS) entry which is preliminary data.</text>
</comment>
<dbReference type="GO" id="GO:0008092">
    <property type="term" value="F:cytoskeletal protein binding"/>
    <property type="evidence" value="ECO:0007669"/>
    <property type="project" value="InterPro"/>
</dbReference>
<reference evidence="16" key="1">
    <citation type="submission" date="2018-11" db="EMBL/GenBank/DDBJ databases">
        <authorList>
            <person name="Alioto T."/>
            <person name="Alioto T."/>
        </authorList>
    </citation>
    <scope>NUCLEOTIDE SEQUENCE</scope>
</reference>
<dbReference type="SUPFAM" id="SSF50156">
    <property type="entry name" value="PDZ domain-like"/>
    <property type="match status" value="1"/>
</dbReference>
<dbReference type="Gene3D" id="3.90.190.10">
    <property type="entry name" value="Protein tyrosine phosphatase superfamily"/>
    <property type="match status" value="1"/>
</dbReference>
<dbReference type="SUPFAM" id="SSF54236">
    <property type="entry name" value="Ubiquitin-like"/>
    <property type="match status" value="1"/>
</dbReference>
<dbReference type="Pfam" id="PF09380">
    <property type="entry name" value="FERM_C"/>
    <property type="match status" value="1"/>
</dbReference>
<dbReference type="InterPro" id="IPR029021">
    <property type="entry name" value="Prot-tyrosine_phosphatase-like"/>
</dbReference>
<name>A0A8B6GT93_MYTGA</name>
<dbReference type="InterPro" id="IPR000242">
    <property type="entry name" value="PTP_cat"/>
</dbReference>
<dbReference type="InterPro" id="IPR035963">
    <property type="entry name" value="FERM_2"/>
</dbReference>
<dbReference type="FunFam" id="3.90.190.10:FF:000023">
    <property type="entry name" value="Tyrosine-protein phosphatase non-receptor type"/>
    <property type="match status" value="1"/>
</dbReference>
<dbReference type="InterPro" id="IPR000299">
    <property type="entry name" value="FERM_domain"/>
</dbReference>
<proteinExistence type="inferred from homology"/>
<feature type="domain" description="FERM" evidence="14">
    <location>
        <begin position="40"/>
        <end position="350"/>
    </location>
</feature>
<dbReference type="EC" id="3.1.3.48" evidence="3"/>
<feature type="domain" description="Tyrosine-protein phosphatase" evidence="12">
    <location>
        <begin position="679"/>
        <end position="935"/>
    </location>
</feature>
<keyword evidence="7" id="KW-0904">Protein phosphatase</keyword>
<evidence type="ECO:0000313" key="17">
    <source>
        <dbReference type="Proteomes" id="UP000596742"/>
    </source>
</evidence>
<dbReference type="SMART" id="SM01195">
    <property type="entry name" value="FA"/>
    <property type="match status" value="1"/>
</dbReference>
<dbReference type="CDD" id="cd17100">
    <property type="entry name" value="FERM_F1_PTPN3_like"/>
    <property type="match status" value="1"/>
</dbReference>
<evidence type="ECO:0000259" key="12">
    <source>
        <dbReference type="PROSITE" id="PS50055"/>
    </source>
</evidence>
<keyword evidence="6 16" id="KW-0378">Hydrolase</keyword>
<keyword evidence="16" id="KW-0675">Receptor</keyword>
<evidence type="ECO:0000313" key="16">
    <source>
        <dbReference type="EMBL" id="VDI68835.1"/>
    </source>
</evidence>
<organism evidence="16 17">
    <name type="scientific">Mytilus galloprovincialis</name>
    <name type="common">Mediterranean mussel</name>
    <dbReference type="NCBI Taxonomy" id="29158"/>
    <lineage>
        <taxon>Eukaryota</taxon>
        <taxon>Metazoa</taxon>
        <taxon>Spiralia</taxon>
        <taxon>Lophotrochozoa</taxon>
        <taxon>Mollusca</taxon>
        <taxon>Bivalvia</taxon>
        <taxon>Autobranchia</taxon>
        <taxon>Pteriomorphia</taxon>
        <taxon>Mytilida</taxon>
        <taxon>Mytiloidea</taxon>
        <taxon>Mytilidae</taxon>
        <taxon>Mytilinae</taxon>
        <taxon>Mytilus</taxon>
    </lineage>
</organism>
<dbReference type="InterPro" id="IPR003595">
    <property type="entry name" value="Tyr_Pase_cat"/>
</dbReference>
<keyword evidence="4" id="KW-0963">Cytoplasm</keyword>
<dbReference type="PRINTS" id="PR00700">
    <property type="entry name" value="PRTYPHPHTASE"/>
</dbReference>
<dbReference type="Gene3D" id="1.20.80.10">
    <property type="match status" value="1"/>
</dbReference>
<dbReference type="InterPro" id="IPR036034">
    <property type="entry name" value="PDZ_sf"/>
</dbReference>
<dbReference type="Proteomes" id="UP000596742">
    <property type="component" value="Unassembled WGS sequence"/>
</dbReference>
<dbReference type="GO" id="GO:0009898">
    <property type="term" value="C:cytoplasmic side of plasma membrane"/>
    <property type="evidence" value="ECO:0007669"/>
    <property type="project" value="TreeGrafter"/>
</dbReference>
<comment type="similarity">
    <text evidence="2">Belongs to the protein-tyrosine phosphatase family. Non-receptor class subfamily.</text>
</comment>
<dbReference type="InterPro" id="IPR011993">
    <property type="entry name" value="PH-like_dom_sf"/>
</dbReference>
<evidence type="ECO:0000256" key="8">
    <source>
        <dbReference type="ARBA" id="ARBA00023212"/>
    </source>
</evidence>
<dbReference type="InterPro" id="IPR019749">
    <property type="entry name" value="Band_41_domain"/>
</dbReference>
<feature type="domain" description="PDZ" evidence="15">
    <location>
        <begin position="543"/>
        <end position="615"/>
    </location>
</feature>
<dbReference type="InterPro" id="IPR016130">
    <property type="entry name" value="Tyr_Pase_AS"/>
</dbReference>
<dbReference type="SMART" id="SM00228">
    <property type="entry name" value="PDZ"/>
    <property type="match status" value="1"/>
</dbReference>
<gene>
    <name evidence="16" type="ORF">MGAL_10B057009</name>
</gene>
<dbReference type="InterPro" id="IPR014352">
    <property type="entry name" value="FERM/acyl-CoA-bd_prot_sf"/>
</dbReference>
<dbReference type="Pfam" id="PF00595">
    <property type="entry name" value="PDZ"/>
    <property type="match status" value="1"/>
</dbReference>
<dbReference type="AlphaFoldDB" id="A0A8B6GT93"/>
<evidence type="ECO:0000256" key="5">
    <source>
        <dbReference type="ARBA" id="ARBA00022553"/>
    </source>
</evidence>
<protein>
    <recommendedName>
        <fullName evidence="3">protein-tyrosine-phosphatase</fullName>
        <ecNumber evidence="3">3.1.3.48</ecNumber>
    </recommendedName>
</protein>
<dbReference type="FunFam" id="1.20.80.10:FF:000003">
    <property type="entry name" value="Tyrosine-protein phosphatase non-receptor type 4"/>
    <property type="match status" value="1"/>
</dbReference>
<dbReference type="SUPFAM" id="SSF52799">
    <property type="entry name" value="(Phosphotyrosine protein) phosphatases II"/>
    <property type="match status" value="1"/>
</dbReference>
<dbReference type="FunFam" id="2.30.29.30:FF:000002">
    <property type="entry name" value="Band 4.1-like protein 5 isoform 1"/>
    <property type="match status" value="1"/>
</dbReference>
<keyword evidence="8" id="KW-0206">Cytoskeleton</keyword>
<dbReference type="PROSITE" id="PS50056">
    <property type="entry name" value="TYR_PHOSPHATASE_2"/>
    <property type="match status" value="1"/>
</dbReference>
<dbReference type="Pfam" id="PF08736">
    <property type="entry name" value="FA"/>
    <property type="match status" value="1"/>
</dbReference>
<dbReference type="PROSITE" id="PS00383">
    <property type="entry name" value="TYR_PHOSPHATASE_1"/>
    <property type="match status" value="1"/>
</dbReference>
<dbReference type="GO" id="GO:0004725">
    <property type="term" value="F:protein tyrosine phosphatase activity"/>
    <property type="evidence" value="ECO:0007669"/>
    <property type="project" value="UniProtKB-EC"/>
</dbReference>
<dbReference type="InterPro" id="IPR014847">
    <property type="entry name" value="FA"/>
</dbReference>
<dbReference type="InterPro" id="IPR018980">
    <property type="entry name" value="FERM_PH-like_C"/>
</dbReference>
<keyword evidence="5" id="KW-0597">Phosphoprotein</keyword>
<dbReference type="InterPro" id="IPR041783">
    <property type="entry name" value="PTPN3/4_FERM_C"/>
</dbReference>
<evidence type="ECO:0000256" key="2">
    <source>
        <dbReference type="ARBA" id="ARBA00009649"/>
    </source>
</evidence>
<sequence length="948" mass="108082">ASQTSHELQAMSLRLMSGGTYDVRASEMAANFQDIRPKTVTCVVHFLDDSQEVFEVDKRAKAQHLLDKVFGHLELVEKDYFGLQFIDIAPPTEGAPHGHVQVTSYAMRWLDPLKTIKKQCRGPPFEFFFRVKFYVSDPSKLAEEYTRYHFFLQVKRDILEGRLMCPQNTAILLASYAVQSELGDFNPDEHRDNYLADYRFIPNQTPEFEKQVSDLHKQHRGQNPADAEYNYLDKAKRLEMYGVDLHNARSMMIGDVETGQFNVDQSSVDIQLGVTSVGLVVFQNNVKINTFPWAKIVKISFKRKQFFIQLRREVNDSVENLIGFNMNSYRSCKNLWKSCVEHHTFFRLYVPNPPSKKVFSLGSKFRYSGRTEYQTLEENKRRAKLDRTFSRSSSSKGFARRTVGGHTRNTIMEERNFIDGYRNIPKSQTFSGTNNSAMTVNHSIKRYDGVNNQTRATLPHDYKVGSSSRASIHSEKSDDDGGFLSHNATKDTYPQPIPTKKVIFPANGSATKDVPNHTENDLPTYNDYVHNSNGYPEGHGLVTIRMIPDEQGRFGFNVKGGADQGMPIIVSRVAPNTPADLAIPRLNEGDQVLYINGRDVSQHTHEQVVMFIRASRETHSGELVLIVRPNVYVGEEQADQDPDLVYIPDSHQITGSLTGANALENSLMLLQESLESGAALAQFDQLYRKKPGMTMNAARLDANIAKNRYRDISPYDQTRVILKGLTDYINANYVNMEIPGSGIVNRYIAAQGPLPATCTDFWQMVWEQHTSLLVMLTMKNERGRVKCHQYWPDMYETLDYGALQITCVKEDESTSFAFREFNLTNIETREERHISHMQYIAWPDHGVPDDPGDFLDFVIKVRERRQGMVEPTVVHCSAGIGRTGVLITMETAMCLVEANQPVYPLSIVRQMRDQRAMLIQTASQYKFVCEAILKVYHEGIVKPEDYQR</sequence>
<evidence type="ECO:0000256" key="7">
    <source>
        <dbReference type="ARBA" id="ARBA00022912"/>
    </source>
</evidence>
<accession>A0A8B6GT93</accession>
<dbReference type="CDD" id="cd06706">
    <property type="entry name" value="PDZ_PTPN3-4-like"/>
    <property type="match status" value="1"/>
</dbReference>
<dbReference type="SMART" id="SM00404">
    <property type="entry name" value="PTPc_motif"/>
    <property type="match status" value="1"/>
</dbReference>
<dbReference type="InterPro" id="IPR000387">
    <property type="entry name" value="Tyr_Pase_dom"/>
</dbReference>
<dbReference type="Pfam" id="PF00102">
    <property type="entry name" value="Y_phosphatase"/>
    <property type="match status" value="1"/>
</dbReference>
<feature type="binding site" evidence="10">
    <location>
        <position position="920"/>
    </location>
    <ligand>
        <name>substrate</name>
    </ligand>
</feature>
<evidence type="ECO:0000256" key="10">
    <source>
        <dbReference type="PIRSR" id="PIRSR000927-2"/>
    </source>
</evidence>
<evidence type="ECO:0000259" key="14">
    <source>
        <dbReference type="PROSITE" id="PS50057"/>
    </source>
</evidence>
<dbReference type="EMBL" id="UYJE01008966">
    <property type="protein sequence ID" value="VDI68835.1"/>
    <property type="molecule type" value="Genomic_DNA"/>
</dbReference>
<dbReference type="PANTHER" id="PTHR45706:SF4">
    <property type="entry name" value="TYROSINE-PROTEIN PHOSPHATASE"/>
    <property type="match status" value="1"/>
</dbReference>
<dbReference type="InterPro" id="IPR029071">
    <property type="entry name" value="Ubiquitin-like_domsf"/>
</dbReference>
<dbReference type="InterPro" id="IPR019748">
    <property type="entry name" value="FERM_central"/>
</dbReference>
<dbReference type="PANTHER" id="PTHR45706">
    <property type="entry name" value="TYROSINE-PROTEIN PHOSPHATASE"/>
    <property type="match status" value="1"/>
</dbReference>
<feature type="region of interest" description="Disordered" evidence="11">
    <location>
        <begin position="460"/>
        <end position="499"/>
    </location>
</feature>
<dbReference type="SUPFAM" id="SSF47031">
    <property type="entry name" value="Second domain of FERM"/>
    <property type="match status" value="1"/>
</dbReference>
<evidence type="ECO:0000259" key="13">
    <source>
        <dbReference type="PROSITE" id="PS50056"/>
    </source>
</evidence>
<dbReference type="PIRSF" id="PIRSF000927">
    <property type="entry name" value="Tyr-Ptase_nr3"/>
    <property type="match status" value="1"/>
</dbReference>
<feature type="binding site" evidence="10">
    <location>
        <begin position="876"/>
        <end position="882"/>
    </location>
    <ligand>
        <name>substrate</name>
    </ligand>
</feature>
<dbReference type="PROSITE" id="PS50106">
    <property type="entry name" value="PDZ"/>
    <property type="match status" value="1"/>
</dbReference>
<evidence type="ECO:0000256" key="4">
    <source>
        <dbReference type="ARBA" id="ARBA00022490"/>
    </source>
</evidence>
<evidence type="ECO:0000256" key="11">
    <source>
        <dbReference type="SAM" id="MobiDB-lite"/>
    </source>
</evidence>
<feature type="binding site" evidence="10">
    <location>
        <position position="844"/>
    </location>
    <ligand>
        <name>substrate</name>
    </ligand>
</feature>
<dbReference type="Pfam" id="PF09379">
    <property type="entry name" value="FERM_N"/>
    <property type="match status" value="1"/>
</dbReference>
<feature type="active site" description="Phosphocysteine intermediate" evidence="9">
    <location>
        <position position="876"/>
    </location>
</feature>
<evidence type="ECO:0000256" key="9">
    <source>
        <dbReference type="PIRSR" id="PIRSR000927-1"/>
    </source>
</evidence>
<dbReference type="GO" id="GO:0005856">
    <property type="term" value="C:cytoskeleton"/>
    <property type="evidence" value="ECO:0007669"/>
    <property type="project" value="UniProtKB-SubCell"/>
</dbReference>
<dbReference type="InterPro" id="IPR018979">
    <property type="entry name" value="FERM_N"/>
</dbReference>
<keyword evidence="17" id="KW-1185">Reference proteome</keyword>
<dbReference type="SMART" id="SM00295">
    <property type="entry name" value="B41"/>
    <property type="match status" value="1"/>
</dbReference>
<evidence type="ECO:0000259" key="15">
    <source>
        <dbReference type="PROSITE" id="PS50106"/>
    </source>
</evidence>
<dbReference type="InterPro" id="IPR019747">
    <property type="entry name" value="FERM_CS"/>
</dbReference>
<dbReference type="Pfam" id="PF00373">
    <property type="entry name" value="FERM_M"/>
    <property type="match status" value="1"/>
</dbReference>
<dbReference type="Gene3D" id="3.10.20.90">
    <property type="entry name" value="Phosphatidylinositol 3-kinase Catalytic Subunit, Chain A, domain 1"/>
    <property type="match status" value="1"/>
</dbReference>
<dbReference type="GO" id="GO:0005737">
    <property type="term" value="C:cytoplasm"/>
    <property type="evidence" value="ECO:0007669"/>
    <property type="project" value="TreeGrafter"/>
</dbReference>
<dbReference type="Gene3D" id="2.30.29.30">
    <property type="entry name" value="Pleckstrin-homology domain (PH domain)/Phosphotyrosine-binding domain (PTB)"/>
    <property type="match status" value="1"/>
</dbReference>
<dbReference type="Gene3D" id="2.30.42.10">
    <property type="match status" value="1"/>
</dbReference>
<dbReference type="SMART" id="SM00194">
    <property type="entry name" value="PTPc"/>
    <property type="match status" value="1"/>
</dbReference>
<dbReference type="PROSITE" id="PS50055">
    <property type="entry name" value="TYR_PHOSPHATASE_PTP"/>
    <property type="match status" value="1"/>
</dbReference>
<feature type="non-terminal residue" evidence="16">
    <location>
        <position position="948"/>
    </location>
</feature>
<feature type="domain" description="Tyrosine specific protein phosphatases" evidence="13">
    <location>
        <begin position="852"/>
        <end position="926"/>
    </location>
</feature>
<dbReference type="InterPro" id="IPR001478">
    <property type="entry name" value="PDZ"/>
</dbReference>